<feature type="compositionally biased region" description="Polar residues" evidence="5">
    <location>
        <begin position="193"/>
        <end position="211"/>
    </location>
</feature>
<name>A0A5K0U8Y8_9VIRU</name>
<keyword evidence="4" id="KW-0233">DNA recombination</keyword>
<dbReference type="GO" id="GO:0046872">
    <property type="term" value="F:metal ion binding"/>
    <property type="evidence" value="ECO:0007669"/>
    <property type="project" value="UniProtKB-KW"/>
</dbReference>
<evidence type="ECO:0000313" key="8">
    <source>
        <dbReference type="EMBL" id="VBB17596.1"/>
    </source>
</evidence>
<dbReference type="EMBL" id="UPSH01000001">
    <property type="protein sequence ID" value="VBB17596.1"/>
    <property type="molecule type" value="Genomic_DNA"/>
</dbReference>
<feature type="domain" description="Transposase putative helix-turn-helix" evidence="7">
    <location>
        <begin position="309"/>
        <end position="343"/>
    </location>
</feature>
<dbReference type="GO" id="GO:0006310">
    <property type="term" value="P:DNA recombination"/>
    <property type="evidence" value="ECO:0007669"/>
    <property type="project" value="UniProtKB-KW"/>
</dbReference>
<dbReference type="Pfam" id="PF12323">
    <property type="entry name" value="HTH_OrfB_IS605"/>
    <property type="match status" value="1"/>
</dbReference>
<reference evidence="8 9" key="1">
    <citation type="submission" date="2018-10" db="EMBL/GenBank/DDBJ databases">
        <authorList>
            <consortium name="IHU Genomes"/>
        </authorList>
    </citation>
    <scope>NUCLEOTIDE SEQUENCE [LARGE SCALE GENOMIC DNA]</scope>
    <source>
        <strain evidence="8 9">A1</strain>
    </source>
</reference>
<proteinExistence type="predicted"/>
<evidence type="ECO:0000313" key="9">
    <source>
        <dbReference type="Proteomes" id="UP000594342"/>
    </source>
</evidence>
<keyword evidence="9" id="KW-1185">Reference proteome</keyword>
<evidence type="ECO:0000256" key="2">
    <source>
        <dbReference type="ARBA" id="ARBA00022833"/>
    </source>
</evidence>
<dbReference type="InterPro" id="IPR010095">
    <property type="entry name" value="Cas12f1-like_TNB"/>
</dbReference>
<gene>
    <name evidence="8" type="ORF">YASMINEVIRUS_59</name>
</gene>
<evidence type="ECO:0000256" key="5">
    <source>
        <dbReference type="SAM" id="MobiDB-lite"/>
    </source>
</evidence>
<organism evidence="8 9">
    <name type="scientific">Yasminevirus sp. GU-2018</name>
    <dbReference type="NCBI Taxonomy" id="2420051"/>
    <lineage>
        <taxon>Viruses</taxon>
        <taxon>Varidnaviria</taxon>
        <taxon>Bamfordvirae</taxon>
        <taxon>Nucleocytoviricota</taxon>
        <taxon>Megaviricetes</taxon>
        <taxon>Imitervirales</taxon>
        <taxon>Mimiviridae</taxon>
        <taxon>Klosneuvirinae</taxon>
        <taxon>Yasminevirus</taxon>
        <taxon>Yasminevirus saudimassiliense</taxon>
    </lineage>
</organism>
<dbReference type="InterPro" id="IPR051491">
    <property type="entry name" value="Recombinase/Transposase-rel"/>
</dbReference>
<feature type="compositionally biased region" description="Basic and acidic residues" evidence="5">
    <location>
        <begin position="247"/>
        <end position="273"/>
    </location>
</feature>
<feature type="region of interest" description="Disordered" evidence="5">
    <location>
        <begin position="165"/>
        <end position="211"/>
    </location>
</feature>
<feature type="region of interest" description="Disordered" evidence="5">
    <location>
        <begin position="235"/>
        <end position="281"/>
    </location>
</feature>
<feature type="compositionally biased region" description="Low complexity" evidence="5">
    <location>
        <begin position="179"/>
        <end position="192"/>
    </location>
</feature>
<sequence length="739" mass="84533">MLKHYLFIPTYSPCMSLLPSQKSTTLSLRIPFDGGPTLAKSTSSLPKATIDATSSLTPSKKTKKMVTEIIPSQQSTFMQESLLVNKNLTFNINSPSYLNSFQITRNFLTSDPVSTLEEKVLKPFWTNSSKMNSQKLWLPVKTDSLVLDSNSSKIFSLALMPKLSSSTVPNTNSSKKNFQKTSSVSSHSLQQSTPDIVSTTHGKLQKQKATLNQKSYPTEKIMKVLKVTTEKTKMSRVLLTKNSQKKQSLDQKREDPKNNKQQTERSSSKELNQKSRKSVKHDIEISDISDIGSDDDSDVKINKSTVCRKIRVYPTEEQKKFFNKCFGTSRYIYNKGVEHINRLVQLNNEKIREYSEVGCIFLGADEDGHETQCCSRIDKSDKYFCSVHKSKQDRWSGYRIDTSLATIRGKVLVNDKDMDESERWQKDVPYDTRQLVLKDLIGGFKSATSNKIRGNVKEFKMRYKSRKDTTHIFHINKKAITPELEIFKTRKIGALRVRSKMKRWLTNNIKSIDSDCKIIKYRGDQYYLLLSIVKSTPVTKIPFDAVSLDPGVRTFQTFYSPNGLTGKIGEDFAQKSIMKTAIKIDKLDSGADTADNWRTRRNIRSRQALLRTKIKNVVNDLHWKTVNFLCNNFKTIITTHFETKKMTAKEGRDINNKSVRMMLGLSHYTFKQKLLERAKQKGNHVMIVDESYTSKTCGRCGEIKEDLKGDKMFKCEKCGLKIDRDTNGARNIMIRLLTE</sequence>
<evidence type="ECO:0000256" key="1">
    <source>
        <dbReference type="ARBA" id="ARBA00022723"/>
    </source>
</evidence>
<keyword evidence="3" id="KW-0238">DNA-binding</keyword>
<evidence type="ECO:0000259" key="7">
    <source>
        <dbReference type="Pfam" id="PF12323"/>
    </source>
</evidence>
<dbReference type="InterPro" id="IPR021027">
    <property type="entry name" value="Transposase_put_HTH"/>
</dbReference>
<dbReference type="Proteomes" id="UP000594342">
    <property type="component" value="Unassembled WGS sequence"/>
</dbReference>
<evidence type="ECO:0000259" key="6">
    <source>
        <dbReference type="Pfam" id="PF07282"/>
    </source>
</evidence>
<dbReference type="PANTHER" id="PTHR36172">
    <property type="match status" value="1"/>
</dbReference>
<keyword evidence="1" id="KW-0479">Metal-binding</keyword>
<accession>A0A5K0U8Y8</accession>
<feature type="domain" description="Cas12f1-like TNB" evidence="6">
    <location>
        <begin position="667"/>
        <end position="732"/>
    </location>
</feature>
<feature type="compositionally biased region" description="Polar residues" evidence="5">
    <location>
        <begin position="165"/>
        <end position="176"/>
    </location>
</feature>
<keyword evidence="2" id="KW-0862">Zinc</keyword>
<protein>
    <submittedName>
        <fullName evidence="8">Putative transposase</fullName>
    </submittedName>
</protein>
<dbReference type="GO" id="GO:0003677">
    <property type="term" value="F:DNA binding"/>
    <property type="evidence" value="ECO:0007669"/>
    <property type="project" value="UniProtKB-KW"/>
</dbReference>
<evidence type="ECO:0000256" key="3">
    <source>
        <dbReference type="ARBA" id="ARBA00023125"/>
    </source>
</evidence>
<evidence type="ECO:0000256" key="4">
    <source>
        <dbReference type="ARBA" id="ARBA00023172"/>
    </source>
</evidence>
<comment type="caution">
    <text evidence="8">The sequence shown here is derived from an EMBL/GenBank/DDBJ whole genome shotgun (WGS) entry which is preliminary data.</text>
</comment>
<dbReference type="NCBIfam" id="NF040570">
    <property type="entry name" value="guided_TnpB"/>
    <property type="match status" value="1"/>
</dbReference>
<dbReference type="Pfam" id="PF07282">
    <property type="entry name" value="Cas12f1-like_TNB"/>
    <property type="match status" value="1"/>
</dbReference>
<dbReference type="PANTHER" id="PTHR36172:SF1">
    <property type="entry name" value="RESOLVASE-RELATED"/>
    <property type="match status" value="1"/>
</dbReference>